<keyword evidence="12" id="KW-1185">Reference proteome</keyword>
<keyword evidence="8 9" id="KW-0472">Membrane</keyword>
<dbReference type="PROSITE" id="PS50156">
    <property type="entry name" value="SSD"/>
    <property type="match status" value="1"/>
</dbReference>
<keyword evidence="5 9" id="KW-0997">Cell inner membrane</keyword>
<name>A0A2T2Y715_9ENTR</name>
<dbReference type="InterPro" id="IPR001036">
    <property type="entry name" value="Acrflvin-R"/>
</dbReference>
<feature type="transmembrane region" description="Helical" evidence="9">
    <location>
        <begin position="888"/>
        <end position="910"/>
    </location>
</feature>
<keyword evidence="4" id="KW-1003">Cell membrane</keyword>
<dbReference type="NCBIfam" id="TIGR00915">
    <property type="entry name" value="2A0602"/>
    <property type="match status" value="1"/>
</dbReference>
<feature type="transmembrane region" description="Helical" evidence="9">
    <location>
        <begin position="394"/>
        <end position="417"/>
    </location>
</feature>
<dbReference type="PANTHER" id="PTHR32063">
    <property type="match status" value="1"/>
</dbReference>
<keyword evidence="7 9" id="KW-1133">Transmembrane helix</keyword>
<dbReference type="PRINTS" id="PR00702">
    <property type="entry name" value="ACRIFLAVINRP"/>
</dbReference>
<feature type="transmembrane region" description="Helical" evidence="9">
    <location>
        <begin position="438"/>
        <end position="458"/>
    </location>
</feature>
<feature type="domain" description="SSD" evidence="10">
    <location>
        <begin position="371"/>
        <end position="495"/>
    </location>
</feature>
<dbReference type="Gene3D" id="3.30.2090.10">
    <property type="entry name" value="Multidrug efflux transporter AcrB TolC docking domain, DN and DC subdomains"/>
    <property type="match status" value="2"/>
</dbReference>
<keyword evidence="6 9" id="KW-0812">Transmembrane</keyword>
<feature type="transmembrane region" description="Helical" evidence="9">
    <location>
        <begin position="993"/>
        <end position="1019"/>
    </location>
</feature>
<protein>
    <recommendedName>
        <fullName evidence="9">Efflux pump membrane transporter</fullName>
    </recommendedName>
</protein>
<dbReference type="InterPro" id="IPR000731">
    <property type="entry name" value="SSD"/>
</dbReference>
<organism evidence="11 12">
    <name type="scientific">Kluyvera genomosp. 2</name>
    <dbReference type="NCBI Taxonomy" id="2774054"/>
    <lineage>
        <taxon>Bacteria</taxon>
        <taxon>Pseudomonadati</taxon>
        <taxon>Pseudomonadota</taxon>
        <taxon>Gammaproteobacteria</taxon>
        <taxon>Enterobacterales</taxon>
        <taxon>Enterobacteriaceae</taxon>
        <taxon>Kluyvera</taxon>
    </lineage>
</organism>
<feature type="transmembrane region" description="Helical" evidence="9">
    <location>
        <begin position="916"/>
        <end position="940"/>
    </location>
</feature>
<dbReference type="Gene3D" id="3.30.70.1430">
    <property type="entry name" value="Multidrug efflux transporter AcrB pore domain"/>
    <property type="match status" value="2"/>
</dbReference>
<dbReference type="GO" id="GO:0009636">
    <property type="term" value="P:response to toxic substance"/>
    <property type="evidence" value="ECO:0007669"/>
    <property type="project" value="UniProtKB-ARBA"/>
</dbReference>
<dbReference type="SUPFAM" id="SSF82866">
    <property type="entry name" value="Multidrug efflux transporter AcrB transmembrane domain"/>
    <property type="match status" value="2"/>
</dbReference>
<keyword evidence="3 9" id="KW-0813">Transport</keyword>
<feature type="transmembrane region" description="Helical" evidence="9">
    <location>
        <begin position="341"/>
        <end position="360"/>
    </location>
</feature>
<feature type="transmembrane region" description="Helical" evidence="9">
    <location>
        <begin position="367"/>
        <end position="388"/>
    </location>
</feature>
<evidence type="ECO:0000256" key="8">
    <source>
        <dbReference type="ARBA" id="ARBA00023136"/>
    </source>
</evidence>
<dbReference type="SUPFAM" id="SSF82714">
    <property type="entry name" value="Multidrug efflux transporter AcrB TolC docking domain, DN and DC subdomains"/>
    <property type="match status" value="2"/>
</dbReference>
<accession>A0A2T2Y715</accession>
<feature type="transmembrane region" description="Helical" evidence="9">
    <location>
        <begin position="864"/>
        <end position="881"/>
    </location>
</feature>
<evidence type="ECO:0000256" key="9">
    <source>
        <dbReference type="RuleBase" id="RU364070"/>
    </source>
</evidence>
<comment type="caution">
    <text evidence="11">The sequence shown here is derived from an EMBL/GenBank/DDBJ whole genome shotgun (WGS) entry which is preliminary data.</text>
</comment>
<dbReference type="InterPro" id="IPR027463">
    <property type="entry name" value="AcrB_DN_DC_subdom"/>
</dbReference>
<dbReference type="AlphaFoldDB" id="A0A2T2Y715"/>
<dbReference type="RefSeq" id="WP_106924745.1">
    <property type="nucleotide sequence ID" value="NZ_CABMMU010000002.1"/>
</dbReference>
<comment type="subcellular location">
    <subcellularLocation>
        <location evidence="1 9">Cell inner membrane</location>
        <topology evidence="1 9">Multi-pass membrane protein</topology>
    </subcellularLocation>
</comment>
<evidence type="ECO:0000313" key="12">
    <source>
        <dbReference type="Proteomes" id="UP000240892"/>
    </source>
</evidence>
<feature type="transmembrane region" description="Helical" evidence="9">
    <location>
        <begin position="961"/>
        <end position="981"/>
    </location>
</feature>
<dbReference type="GO" id="GO:0005886">
    <property type="term" value="C:plasma membrane"/>
    <property type="evidence" value="ECO:0007669"/>
    <property type="project" value="UniProtKB-SubCell"/>
</dbReference>
<dbReference type="Gene3D" id="3.30.70.1440">
    <property type="entry name" value="Multidrug efflux transporter AcrB pore domain"/>
    <property type="match status" value="1"/>
</dbReference>
<dbReference type="InterPro" id="IPR004764">
    <property type="entry name" value="MdtF-like"/>
</dbReference>
<evidence type="ECO:0000256" key="7">
    <source>
        <dbReference type="ARBA" id="ARBA00022989"/>
    </source>
</evidence>
<dbReference type="GO" id="GO:0042910">
    <property type="term" value="F:xenobiotic transmembrane transporter activity"/>
    <property type="evidence" value="ECO:0007669"/>
    <property type="project" value="TreeGrafter"/>
</dbReference>
<comment type="caution">
    <text evidence="9">Lacks conserved residue(s) required for the propagation of feature annotation.</text>
</comment>
<comment type="similarity">
    <text evidence="2 9">Belongs to the resistance-nodulation-cell division (RND) (TC 2.A.6) family.</text>
</comment>
<evidence type="ECO:0000256" key="6">
    <source>
        <dbReference type="ARBA" id="ARBA00022692"/>
    </source>
</evidence>
<sequence>MLTFFIRRPRFAMVIALLMVFVGAVALKLIPVEQYPQITPPVVNVSASWPGASAQDVAEAIAAPLETQLNGVDHMLYMESTSSDDGAYSLSLTFAAGTDPDMAAIDVQNRVAQAVAQLPTEAQQNGVQVRKRASNLLMGVSLYSPDGTISPLQISNYASTQVREALSRLPGVGQVQMFGARDYSMRIWLRPDRMNALNITSEDIAQALNEQHVQGAAGQVGTPPVFNGQQQTLTINGLGRLSEAEEFSRIVVRSGEQGQLVRLADVANIELGARSYSSSAQLNGVDSAYMGIYPTPTANALQVANVVRAELTRLQDRFPADLAWEVKFDTTRFVAATIKEIGTSLALTLLAVVAVVSLFLQSLRATLIVALAIPVSLVGTFAVLYVLGYSANTLSLFAIILALTMVVDDAIVVVESVEGHMAEGMGRQEATALALKQIAGPVIATTLVLLAVFVPVAMLPGIVGELYRQFAVTLSTAVTLSSIVALTLTPALCALLLRPRPAQPARLFQLFNLGLNTTRDGYGRLVAWMNRRPLVAVGATLSAALLVALSFSMMPKGFLPQEDQGYVFANVQLPESASLERTEAVMAKARDLLGAHPAVEDVIQVSGFSILSGTSASNGGFISLMLKDWSQRASLETVMAELQRQLHALPEANIMLFAPPTLPGLGSAAGFDLRILAQAGQTPAELEQVTRQILQQANQHPQLSRVFTTWSSNVPQLTLNVDRDQAARLDVPVSRIFNSLQTAFGGTRAGDFSINNRVYHVVLQNEMQWRERAEQIGELFVRSNHGERVRLSNLVTITPTVGAPFIQQFNQFPSVSVSGSAAEGVSSRTAMSEMEKLLAAHLPAGYDYAWSGLSWQEQQTGNQAIWIVLAAVAMAWLFLVAQYESWTLPASVMLSVLFAIGGALLWLWAAGYANDVYVQIGLVLLIALAAKNAILIVEFARERRQSGLSIVEAAREGATRRFRAVMMTAVSFIIGIMPMMFSTGAGAQSRRIIGTTVFSGMLVATAIGILFIPSLYVLFQRLREWAHRRLG</sequence>
<proteinExistence type="inferred from homology"/>
<evidence type="ECO:0000259" key="10">
    <source>
        <dbReference type="PROSITE" id="PS50156"/>
    </source>
</evidence>
<evidence type="ECO:0000256" key="1">
    <source>
        <dbReference type="ARBA" id="ARBA00004429"/>
    </source>
</evidence>
<feature type="transmembrane region" description="Helical" evidence="9">
    <location>
        <begin position="470"/>
        <end position="497"/>
    </location>
</feature>
<evidence type="ECO:0000256" key="2">
    <source>
        <dbReference type="ARBA" id="ARBA00010942"/>
    </source>
</evidence>
<feature type="transmembrane region" description="Helical" evidence="9">
    <location>
        <begin position="534"/>
        <end position="554"/>
    </location>
</feature>
<dbReference type="GO" id="GO:0015562">
    <property type="term" value="F:efflux transmembrane transporter activity"/>
    <property type="evidence" value="ECO:0007669"/>
    <property type="project" value="InterPro"/>
</dbReference>
<dbReference type="Pfam" id="PF00873">
    <property type="entry name" value="ACR_tran"/>
    <property type="match status" value="1"/>
</dbReference>
<dbReference type="SUPFAM" id="SSF82693">
    <property type="entry name" value="Multidrug efflux transporter AcrB pore domain, PN1, PN2, PC1 and PC2 subdomains"/>
    <property type="match status" value="4"/>
</dbReference>
<dbReference type="Proteomes" id="UP000240892">
    <property type="component" value="Unassembled WGS sequence"/>
</dbReference>
<dbReference type="PANTHER" id="PTHR32063:SF76">
    <property type="entry name" value="EFFLUX PUMP MEMBRANE TRANSPORTER"/>
    <property type="match status" value="1"/>
</dbReference>
<evidence type="ECO:0000313" key="11">
    <source>
        <dbReference type="EMBL" id="PSR48326.1"/>
    </source>
</evidence>
<dbReference type="Gene3D" id="3.30.70.1320">
    <property type="entry name" value="Multidrug efflux transporter AcrB pore domain like"/>
    <property type="match status" value="1"/>
</dbReference>
<evidence type="ECO:0000256" key="5">
    <source>
        <dbReference type="ARBA" id="ARBA00022519"/>
    </source>
</evidence>
<dbReference type="FunFam" id="3.30.70.1430:FF:000001">
    <property type="entry name" value="Efflux pump membrane transporter"/>
    <property type="match status" value="1"/>
</dbReference>
<reference evidence="11 12" key="1">
    <citation type="submission" date="2018-03" db="EMBL/GenBank/DDBJ databases">
        <title>First report of an OXA-48+CTX-M-M-producing Kluyvera ascorbata clone recovered from patients admitted in a University Hospital in Madrid, Spain.</title>
        <authorList>
            <person name="Hernandez-Garcia M."/>
            <person name="Leon-Sampedro R."/>
            <person name="Perez-Viso B."/>
            <person name="Morosini M.I."/>
            <person name="Lopez-Fresnena N."/>
            <person name="Coque T.M."/>
            <person name="Bonten M."/>
            <person name="Malhotra-Kumar S."/>
            <person name="Ruiz-Garbajosa P."/>
            <person name="Canton R."/>
        </authorList>
    </citation>
    <scope>NUCLEOTIDE SEQUENCE [LARGE SCALE GENOMIC DNA]</scope>
    <source>
        <strain evidence="11 12">KA2</strain>
    </source>
</reference>
<evidence type="ECO:0000256" key="3">
    <source>
        <dbReference type="ARBA" id="ARBA00022448"/>
    </source>
</evidence>
<gene>
    <name evidence="11" type="ORF">C8256_04115</name>
</gene>
<dbReference type="STRING" id="1006000.GKAS_00374"/>
<dbReference type="EMBL" id="PYHO01000002">
    <property type="protein sequence ID" value="PSR48326.1"/>
    <property type="molecule type" value="Genomic_DNA"/>
</dbReference>
<evidence type="ECO:0000256" key="4">
    <source>
        <dbReference type="ARBA" id="ARBA00022475"/>
    </source>
</evidence>
<dbReference type="Gene3D" id="1.20.1640.10">
    <property type="entry name" value="Multidrug efflux transporter AcrB transmembrane domain"/>
    <property type="match status" value="2"/>
</dbReference>